<gene>
    <name evidence="1" type="ORF">A3A33_04155</name>
</gene>
<protein>
    <submittedName>
        <fullName evidence="1">Uncharacterized protein</fullName>
    </submittedName>
</protein>
<sequence>MSVLQLRSLTSVERDAVAAAQKAADHKALLAIKHMAERHIEIEGKAGTALWLFYLPDFTHLFKDWYSQYIEQVRAIYDTTASGEIVFDREYLLLKYRGRRPRNVVGAWLRDGSYHVLEQLTARASEAETVCNAEISRVEALHRRQCELPLADMVAAVSHFAGFGLDHAFPFELFSQRFPQINSTELFTSPISSWDLLYQRALDAAEQVFVNERSYGEAVRSYADHTSYLRWGDICSREDDISYARMMVSHALQTFPNFASLWRYRQEQRDARRISRASQCHAVRTSVSPLRKIERGDHRLFRELSRFAAISQRYNEMRRILFTRTLRLLRDVCETYEQDWRTTSLAELTRTTASPKSFANERR</sequence>
<dbReference type="EMBL" id="MGKP01000024">
    <property type="protein sequence ID" value="OGN28102.1"/>
    <property type="molecule type" value="Genomic_DNA"/>
</dbReference>
<accession>A0A1F8GRP9</accession>
<evidence type="ECO:0000313" key="1">
    <source>
        <dbReference type="EMBL" id="OGN28102.1"/>
    </source>
</evidence>
<name>A0A1F8GRP9_9BACT</name>
<proteinExistence type="predicted"/>
<dbReference type="Proteomes" id="UP000179047">
    <property type="component" value="Unassembled WGS sequence"/>
</dbReference>
<dbReference type="AlphaFoldDB" id="A0A1F8GRP9"/>
<evidence type="ECO:0000313" key="2">
    <source>
        <dbReference type="Proteomes" id="UP000179047"/>
    </source>
</evidence>
<organism evidence="1 2">
    <name type="scientific">Candidatus Yanofskybacteria bacterium RIFCSPLOWO2_01_FULL_49_25</name>
    <dbReference type="NCBI Taxonomy" id="1802701"/>
    <lineage>
        <taxon>Bacteria</taxon>
        <taxon>Candidatus Yanofskyibacteriota</taxon>
    </lineage>
</organism>
<dbReference type="STRING" id="1802701.A3A33_04155"/>
<reference evidence="1 2" key="1">
    <citation type="journal article" date="2016" name="Nat. Commun.">
        <title>Thousands of microbial genomes shed light on interconnected biogeochemical processes in an aquifer system.</title>
        <authorList>
            <person name="Anantharaman K."/>
            <person name="Brown C.T."/>
            <person name="Hug L.A."/>
            <person name="Sharon I."/>
            <person name="Castelle C.J."/>
            <person name="Probst A.J."/>
            <person name="Thomas B.C."/>
            <person name="Singh A."/>
            <person name="Wilkins M.J."/>
            <person name="Karaoz U."/>
            <person name="Brodie E.L."/>
            <person name="Williams K.H."/>
            <person name="Hubbard S.S."/>
            <person name="Banfield J.F."/>
        </authorList>
    </citation>
    <scope>NUCLEOTIDE SEQUENCE [LARGE SCALE GENOMIC DNA]</scope>
</reference>
<comment type="caution">
    <text evidence="1">The sequence shown here is derived from an EMBL/GenBank/DDBJ whole genome shotgun (WGS) entry which is preliminary data.</text>
</comment>